<dbReference type="PANTHER" id="PTHR23227:SF67">
    <property type="entry name" value="CRANIOFACIAL DEVELOPMENT PROTEIN 2-LIKE"/>
    <property type="match status" value="1"/>
</dbReference>
<evidence type="ECO:0008006" key="3">
    <source>
        <dbReference type="Google" id="ProtNLM"/>
    </source>
</evidence>
<sequence length="174" mass="19683">MFQKGKLENIKKEMQRLQVNVLGLSEVRWMGAGFFTTDNFTLFYSGGNKHERGVGILLDKETSKSVKGFWAVSDRVILIKLHDKPFNISIIQDYAPTADYDEDAVTNFYGNIDEAYKQCKSDDIIYVMGDFNAKVGDKRIGNTVGPFGLGNKNDRGDNLVTWCQSHNLVITNTW</sequence>
<organism evidence="1 2">
    <name type="scientific">Rotaria socialis</name>
    <dbReference type="NCBI Taxonomy" id="392032"/>
    <lineage>
        <taxon>Eukaryota</taxon>
        <taxon>Metazoa</taxon>
        <taxon>Spiralia</taxon>
        <taxon>Gnathifera</taxon>
        <taxon>Rotifera</taxon>
        <taxon>Eurotatoria</taxon>
        <taxon>Bdelloidea</taxon>
        <taxon>Philodinida</taxon>
        <taxon>Philodinidae</taxon>
        <taxon>Rotaria</taxon>
    </lineage>
</organism>
<dbReference type="Proteomes" id="UP000663872">
    <property type="component" value="Unassembled WGS sequence"/>
</dbReference>
<dbReference type="Gene3D" id="3.60.10.10">
    <property type="entry name" value="Endonuclease/exonuclease/phosphatase"/>
    <property type="match status" value="1"/>
</dbReference>
<dbReference type="InterPro" id="IPR027124">
    <property type="entry name" value="Swc5/CFDP1/2"/>
</dbReference>
<evidence type="ECO:0000313" key="2">
    <source>
        <dbReference type="Proteomes" id="UP000663872"/>
    </source>
</evidence>
<proteinExistence type="predicted"/>
<dbReference type="CDD" id="cd09076">
    <property type="entry name" value="L1-EN"/>
    <property type="match status" value="1"/>
</dbReference>
<dbReference type="AlphaFoldDB" id="A0A817UFF9"/>
<protein>
    <recommendedName>
        <fullName evidence="3">Endonuclease/exonuclease/phosphatase domain-containing protein</fullName>
    </recommendedName>
</protein>
<evidence type="ECO:0000313" key="1">
    <source>
        <dbReference type="EMBL" id="CAF3329855.1"/>
    </source>
</evidence>
<dbReference type="InterPro" id="IPR036691">
    <property type="entry name" value="Endo/exonu/phosph_ase_sf"/>
</dbReference>
<reference evidence="1" key="1">
    <citation type="submission" date="2021-02" db="EMBL/GenBank/DDBJ databases">
        <authorList>
            <person name="Nowell W R."/>
        </authorList>
    </citation>
    <scope>NUCLEOTIDE SEQUENCE</scope>
</reference>
<dbReference type="PANTHER" id="PTHR23227">
    <property type="entry name" value="BUCENTAUR RELATED"/>
    <property type="match status" value="1"/>
</dbReference>
<dbReference type="EMBL" id="CAJNYT010000095">
    <property type="protein sequence ID" value="CAF3329855.1"/>
    <property type="molecule type" value="Genomic_DNA"/>
</dbReference>
<gene>
    <name evidence="1" type="ORF">GRG538_LOCUS3411</name>
</gene>
<dbReference type="SUPFAM" id="SSF56219">
    <property type="entry name" value="DNase I-like"/>
    <property type="match status" value="1"/>
</dbReference>
<accession>A0A817UFF9</accession>
<comment type="caution">
    <text evidence="1">The sequence shown here is derived from an EMBL/GenBank/DDBJ whole genome shotgun (WGS) entry which is preliminary data.</text>
</comment>
<name>A0A817UFF9_9BILA</name>